<feature type="transmembrane region" description="Helical" evidence="5">
    <location>
        <begin position="96"/>
        <end position="113"/>
    </location>
</feature>
<protein>
    <submittedName>
        <fullName evidence="6">DoxX family protein</fullName>
    </submittedName>
</protein>
<feature type="transmembrane region" description="Helical" evidence="5">
    <location>
        <begin position="46"/>
        <end position="65"/>
    </location>
</feature>
<feature type="transmembrane region" description="Helical" evidence="5">
    <location>
        <begin position="5"/>
        <end position="26"/>
    </location>
</feature>
<reference evidence="6 7" key="1">
    <citation type="submission" date="2020-04" db="EMBL/GenBank/DDBJ databases">
        <title>Flammeovirga sp. SR4, a novel species isolated from seawater.</title>
        <authorList>
            <person name="Wang X."/>
        </authorList>
    </citation>
    <scope>NUCLEOTIDE SEQUENCE [LARGE SCALE GENOMIC DNA]</scope>
    <source>
        <strain evidence="6 7">SR4</strain>
    </source>
</reference>
<evidence type="ECO:0000313" key="6">
    <source>
        <dbReference type="EMBL" id="NLR89826.1"/>
    </source>
</evidence>
<evidence type="ECO:0000256" key="4">
    <source>
        <dbReference type="ARBA" id="ARBA00023136"/>
    </source>
</evidence>
<keyword evidence="4 5" id="KW-0472">Membrane</keyword>
<organism evidence="6 7">
    <name type="scientific">Flammeovirga agarivorans</name>
    <dbReference type="NCBI Taxonomy" id="2726742"/>
    <lineage>
        <taxon>Bacteria</taxon>
        <taxon>Pseudomonadati</taxon>
        <taxon>Bacteroidota</taxon>
        <taxon>Cytophagia</taxon>
        <taxon>Cytophagales</taxon>
        <taxon>Flammeovirgaceae</taxon>
        <taxon>Flammeovirga</taxon>
    </lineage>
</organism>
<keyword evidence="2 5" id="KW-0812">Transmembrane</keyword>
<keyword evidence="7" id="KW-1185">Reference proteome</keyword>
<accession>A0A7X8SGK1</accession>
<dbReference type="RefSeq" id="WP_168880511.1">
    <property type="nucleotide sequence ID" value="NZ_JABAIL010000001.1"/>
</dbReference>
<evidence type="ECO:0000256" key="3">
    <source>
        <dbReference type="ARBA" id="ARBA00022989"/>
    </source>
</evidence>
<dbReference type="InterPro" id="IPR032808">
    <property type="entry name" value="DoxX"/>
</dbReference>
<dbReference type="EMBL" id="JABAIL010000001">
    <property type="protein sequence ID" value="NLR89826.1"/>
    <property type="molecule type" value="Genomic_DNA"/>
</dbReference>
<comment type="caution">
    <text evidence="6">The sequence shown here is derived from an EMBL/GenBank/DDBJ whole genome shotgun (WGS) entry which is preliminary data.</text>
</comment>
<gene>
    <name evidence="6" type="ORF">HGP29_01355</name>
</gene>
<proteinExistence type="predicted"/>
<dbReference type="Proteomes" id="UP000585050">
    <property type="component" value="Unassembled WGS sequence"/>
</dbReference>
<feature type="transmembrane region" description="Helical" evidence="5">
    <location>
        <begin position="72"/>
        <end position="90"/>
    </location>
</feature>
<evidence type="ECO:0000256" key="1">
    <source>
        <dbReference type="ARBA" id="ARBA00004141"/>
    </source>
</evidence>
<dbReference type="AlphaFoldDB" id="A0A7X8SGK1"/>
<evidence type="ECO:0000256" key="5">
    <source>
        <dbReference type="SAM" id="Phobius"/>
    </source>
</evidence>
<keyword evidence="3 5" id="KW-1133">Transmembrane helix</keyword>
<dbReference type="Pfam" id="PF13564">
    <property type="entry name" value="DoxX_2"/>
    <property type="match status" value="1"/>
</dbReference>
<sequence length="130" mass="14557">MNKKLLFRIITGLFTALMLMSASMYIFQYDEVAAPAFVKLGFPTFIIYPLAVAKVLGLVAIWANLSKKLTEWAYAGFTFNTLLAIGAHINIHDNEYYAALVGFLLITSSYYLYTQLEEAKNDNSVPVVQS</sequence>
<evidence type="ECO:0000256" key="2">
    <source>
        <dbReference type="ARBA" id="ARBA00022692"/>
    </source>
</evidence>
<name>A0A7X8SGK1_9BACT</name>
<evidence type="ECO:0000313" key="7">
    <source>
        <dbReference type="Proteomes" id="UP000585050"/>
    </source>
</evidence>
<comment type="subcellular location">
    <subcellularLocation>
        <location evidence="1">Membrane</location>
        <topology evidence="1">Multi-pass membrane protein</topology>
    </subcellularLocation>
</comment>
<dbReference type="GO" id="GO:0016020">
    <property type="term" value="C:membrane"/>
    <property type="evidence" value="ECO:0007669"/>
    <property type="project" value="UniProtKB-SubCell"/>
</dbReference>